<dbReference type="GO" id="GO:0008270">
    <property type="term" value="F:zinc ion binding"/>
    <property type="evidence" value="ECO:0007669"/>
    <property type="project" value="UniProtKB-KW"/>
</dbReference>
<dbReference type="PANTHER" id="PTHR25462">
    <property type="entry name" value="BONUS, ISOFORM C-RELATED"/>
    <property type="match status" value="1"/>
</dbReference>
<evidence type="ECO:0000256" key="1">
    <source>
        <dbReference type="PROSITE-ProRule" id="PRU00024"/>
    </source>
</evidence>
<feature type="domain" description="B box-type" evidence="3">
    <location>
        <begin position="8"/>
        <end position="54"/>
    </location>
</feature>
<evidence type="ECO:0000256" key="2">
    <source>
        <dbReference type="SAM" id="Coils"/>
    </source>
</evidence>
<dbReference type="GO" id="GO:0061630">
    <property type="term" value="F:ubiquitin protein ligase activity"/>
    <property type="evidence" value="ECO:0007669"/>
    <property type="project" value="TreeGrafter"/>
</dbReference>
<dbReference type="GO" id="GO:0006513">
    <property type="term" value="P:protein monoubiquitination"/>
    <property type="evidence" value="ECO:0007669"/>
    <property type="project" value="TreeGrafter"/>
</dbReference>
<keyword evidence="1" id="KW-0862">Zinc</keyword>
<keyword evidence="1" id="KW-0863">Zinc-finger</keyword>
<dbReference type="Pfam" id="PF00643">
    <property type="entry name" value="zf-B_box"/>
    <property type="match status" value="1"/>
</dbReference>
<dbReference type="InterPro" id="IPR038446">
    <property type="entry name" value="CEBP_ZZ_sf"/>
</dbReference>
<feature type="domain" description="B box-type" evidence="3">
    <location>
        <begin position="64"/>
        <end position="100"/>
    </location>
</feature>
<sequence length="326" mass="38631">MEHFFYIVAKIMCSNCNSIQAKFWCKKCETNYCSQCYELDHGTSSLKIHISIPIDQRPVIFASCNQHPGEKLKFWCNSCRILVCSECIILQHQSHAYNKIEIEASNKTKEQQDWFMKTKSILDQLMKYTTELMTVNENPTIEKITKTFKSLRAILTKHENELKEKICTIEKRNKDLVEIFQNELRRKQEELSKRNKDFEGIISVKDYTKLLQDHQNSVNYLMMTTQELSAHKYPLTTKYRIDEIQELQRTVADTTQRVHIYEWQEGNVKCIISDMSVTEKVNINFFQVFKFDQDSVLFISVTEKTCFLAHYHLENYSYSIVWLILC</sequence>
<dbReference type="Gene3D" id="4.10.640.40">
    <property type="entry name" value="Cytoplasmic polyadenylation element-binding protein, ZZ domain"/>
    <property type="match status" value="1"/>
</dbReference>
<keyword evidence="1" id="KW-0479">Metal-binding</keyword>
<protein>
    <recommendedName>
        <fullName evidence="3">B box-type domain-containing protein</fullName>
    </recommendedName>
</protein>
<keyword evidence="2" id="KW-0175">Coiled coil</keyword>
<evidence type="ECO:0000313" key="5">
    <source>
        <dbReference type="Proteomes" id="UP000663873"/>
    </source>
</evidence>
<organism evidence="4 5">
    <name type="scientific">Rotaria socialis</name>
    <dbReference type="NCBI Taxonomy" id="392032"/>
    <lineage>
        <taxon>Eukaryota</taxon>
        <taxon>Metazoa</taxon>
        <taxon>Spiralia</taxon>
        <taxon>Gnathifera</taxon>
        <taxon>Rotifera</taxon>
        <taxon>Eurotatoria</taxon>
        <taxon>Bdelloidea</taxon>
        <taxon>Philodinida</taxon>
        <taxon>Philodinidae</taxon>
        <taxon>Rotaria</taxon>
    </lineage>
</organism>
<gene>
    <name evidence="4" type="ORF">UJA718_LOCUS25725</name>
</gene>
<name>A0A820UX43_9BILA</name>
<proteinExistence type="predicted"/>
<evidence type="ECO:0000259" key="3">
    <source>
        <dbReference type="PROSITE" id="PS50119"/>
    </source>
</evidence>
<dbReference type="SMART" id="SM00336">
    <property type="entry name" value="BBOX"/>
    <property type="match status" value="2"/>
</dbReference>
<dbReference type="Pfam" id="PF22586">
    <property type="entry name" value="ANCHR-like_BBOX"/>
    <property type="match status" value="1"/>
</dbReference>
<comment type="caution">
    <text evidence="4">The sequence shown here is derived from an EMBL/GenBank/DDBJ whole genome shotgun (WGS) entry which is preliminary data.</text>
</comment>
<dbReference type="InterPro" id="IPR000315">
    <property type="entry name" value="Znf_B-box"/>
</dbReference>
<dbReference type="Gene3D" id="3.30.160.60">
    <property type="entry name" value="Classic Zinc Finger"/>
    <property type="match status" value="1"/>
</dbReference>
<dbReference type="InterPro" id="IPR047153">
    <property type="entry name" value="TRIM45/56/19-like"/>
</dbReference>
<accession>A0A820UX43</accession>
<dbReference type="PANTHER" id="PTHR25462:SF229">
    <property type="entry name" value="TRANSCRIPTION INTERMEDIARY FACTOR 1-BETA"/>
    <property type="match status" value="1"/>
</dbReference>
<keyword evidence="5" id="KW-1185">Reference proteome</keyword>
<dbReference type="SUPFAM" id="SSF57845">
    <property type="entry name" value="B-box zinc-binding domain"/>
    <property type="match status" value="1"/>
</dbReference>
<dbReference type="AlphaFoldDB" id="A0A820UX43"/>
<reference evidence="4" key="1">
    <citation type="submission" date="2021-02" db="EMBL/GenBank/DDBJ databases">
        <authorList>
            <person name="Nowell W R."/>
        </authorList>
    </citation>
    <scope>NUCLEOTIDE SEQUENCE</scope>
</reference>
<evidence type="ECO:0000313" key="4">
    <source>
        <dbReference type="EMBL" id="CAF4492209.1"/>
    </source>
</evidence>
<dbReference type="Proteomes" id="UP000663873">
    <property type="component" value="Unassembled WGS sequence"/>
</dbReference>
<dbReference type="PROSITE" id="PS50119">
    <property type="entry name" value="ZF_BBOX"/>
    <property type="match status" value="2"/>
</dbReference>
<feature type="coiled-coil region" evidence="2">
    <location>
        <begin position="141"/>
        <end position="197"/>
    </location>
</feature>
<dbReference type="EMBL" id="CAJOBP010006404">
    <property type="protein sequence ID" value="CAF4492209.1"/>
    <property type="molecule type" value="Genomic_DNA"/>
</dbReference>